<keyword evidence="3" id="KW-1185">Reference proteome</keyword>
<feature type="chain" id="PRO_5038617143" evidence="1">
    <location>
        <begin position="22"/>
        <end position="107"/>
    </location>
</feature>
<evidence type="ECO:0000313" key="3">
    <source>
        <dbReference type="Proteomes" id="UP000217103"/>
    </source>
</evidence>
<dbReference type="RefSeq" id="WP_131815580.1">
    <property type="nucleotide sequence ID" value="NZ_FNKK01000002.1"/>
</dbReference>
<reference evidence="2 3" key="1">
    <citation type="submission" date="2016-10" db="EMBL/GenBank/DDBJ databases">
        <authorList>
            <person name="de Groot N.N."/>
        </authorList>
    </citation>
    <scope>NUCLEOTIDE SEQUENCE [LARGE SCALE GENOMIC DNA]</scope>
    <source>
        <strain evidence="2 3">DSM 43794</strain>
    </source>
</reference>
<organism evidence="2 3">
    <name type="scientific">Thermostaphylospora chromogena</name>
    <dbReference type="NCBI Taxonomy" id="35622"/>
    <lineage>
        <taxon>Bacteria</taxon>
        <taxon>Bacillati</taxon>
        <taxon>Actinomycetota</taxon>
        <taxon>Actinomycetes</taxon>
        <taxon>Streptosporangiales</taxon>
        <taxon>Thermomonosporaceae</taxon>
        <taxon>Thermostaphylospora</taxon>
    </lineage>
</organism>
<keyword evidence="1" id="KW-0732">Signal</keyword>
<proteinExistence type="predicted"/>
<evidence type="ECO:0000313" key="2">
    <source>
        <dbReference type="EMBL" id="SDR16138.1"/>
    </source>
</evidence>
<name>A0A1H1GTB0_9ACTN</name>
<evidence type="ECO:0000256" key="1">
    <source>
        <dbReference type="SAM" id="SignalP"/>
    </source>
</evidence>
<dbReference type="AlphaFoldDB" id="A0A1H1GTB0"/>
<accession>A0A1H1GTB0</accession>
<sequence length="107" mass="11714">MHGRGRLMVLGSTFLAVFALAPVGAEAAAAPAGRTTTATAQETTVGEGAQARPCRGACRKGFRVGFRDGFRDCRRDRGFGYDYRRSGRGDNWIRGYELGYRRGYRAC</sequence>
<protein>
    <submittedName>
        <fullName evidence="2">Uncharacterized protein</fullName>
    </submittedName>
</protein>
<dbReference type="Proteomes" id="UP000217103">
    <property type="component" value="Unassembled WGS sequence"/>
</dbReference>
<dbReference type="EMBL" id="FNKK01000002">
    <property type="protein sequence ID" value="SDR16138.1"/>
    <property type="molecule type" value="Genomic_DNA"/>
</dbReference>
<feature type="signal peptide" evidence="1">
    <location>
        <begin position="1"/>
        <end position="21"/>
    </location>
</feature>
<gene>
    <name evidence="2" type="ORF">SAMN04489764_3792</name>
</gene>